<organism evidence="2 3">
    <name type="scientific">Flavobacterium artemisiae</name>
    <dbReference type="NCBI Taxonomy" id="2126556"/>
    <lineage>
        <taxon>Bacteria</taxon>
        <taxon>Pseudomonadati</taxon>
        <taxon>Bacteroidota</taxon>
        <taxon>Flavobacteriia</taxon>
        <taxon>Flavobacteriales</taxon>
        <taxon>Flavobacteriaceae</taxon>
        <taxon>Flavobacterium</taxon>
    </lineage>
</organism>
<evidence type="ECO:0000313" key="3">
    <source>
        <dbReference type="Proteomes" id="UP001597138"/>
    </source>
</evidence>
<accession>A0ABW4HJG8</accession>
<evidence type="ECO:0000313" key="2">
    <source>
        <dbReference type="EMBL" id="MFD1604820.1"/>
    </source>
</evidence>
<comment type="caution">
    <text evidence="2">The sequence shown here is derived from an EMBL/GenBank/DDBJ whole genome shotgun (WGS) entry which is preliminary data.</text>
</comment>
<proteinExistence type="predicted"/>
<feature type="transmembrane region" description="Helical" evidence="1">
    <location>
        <begin position="12"/>
        <end position="30"/>
    </location>
</feature>
<keyword evidence="1" id="KW-1133">Transmembrane helix</keyword>
<evidence type="ECO:0000256" key="1">
    <source>
        <dbReference type="SAM" id="Phobius"/>
    </source>
</evidence>
<gene>
    <name evidence="2" type="ORF">ACFSC2_18930</name>
</gene>
<dbReference type="EMBL" id="JBHUDZ010000017">
    <property type="protein sequence ID" value="MFD1604820.1"/>
    <property type="molecule type" value="Genomic_DNA"/>
</dbReference>
<keyword evidence="1" id="KW-0472">Membrane</keyword>
<name>A0ABW4HJG8_9FLAO</name>
<dbReference type="Proteomes" id="UP001597138">
    <property type="component" value="Unassembled WGS sequence"/>
</dbReference>
<keyword evidence="3" id="KW-1185">Reference proteome</keyword>
<keyword evidence="1" id="KW-0812">Transmembrane</keyword>
<sequence length="200" mass="23420">MGLLDYINIDNITFLISCAAFGISIWALQISKKELLINRLALKTEFHLGLSKLKELLELTNKLKNISPTSITKTNFDNDKLVINQLLQIYSINEEKIIKTSYLIPSQILELKKTIEKLEFNFDGIAEREIYDPEIEILINYSHLFFMLSLLCSPFSISDKNSTNKEEEKLYLKFNKLYLLFFQHKLELTNFKFKNNLIKN</sequence>
<dbReference type="RefSeq" id="WP_379813996.1">
    <property type="nucleotide sequence ID" value="NZ_JBHUDZ010000017.1"/>
</dbReference>
<reference evidence="3" key="1">
    <citation type="journal article" date="2019" name="Int. J. Syst. Evol. Microbiol.">
        <title>The Global Catalogue of Microorganisms (GCM) 10K type strain sequencing project: providing services to taxonomists for standard genome sequencing and annotation.</title>
        <authorList>
            <consortium name="The Broad Institute Genomics Platform"/>
            <consortium name="The Broad Institute Genome Sequencing Center for Infectious Disease"/>
            <person name="Wu L."/>
            <person name="Ma J."/>
        </authorList>
    </citation>
    <scope>NUCLEOTIDE SEQUENCE [LARGE SCALE GENOMIC DNA]</scope>
    <source>
        <strain evidence="3">CCUG 70865</strain>
    </source>
</reference>
<protein>
    <submittedName>
        <fullName evidence="2">Uncharacterized protein</fullName>
    </submittedName>
</protein>